<gene>
    <name evidence="1" type="ORF">EBO15_39700</name>
</gene>
<name>A0A3M2LMP9_9ACTN</name>
<comment type="caution">
    <text evidence="1">The sequence shown here is derived from an EMBL/GenBank/DDBJ whole genome shotgun (WGS) entry which is preliminary data.</text>
</comment>
<proteinExistence type="predicted"/>
<keyword evidence="2" id="KW-1185">Reference proteome</keyword>
<dbReference type="EMBL" id="RFFG01000151">
    <property type="protein sequence ID" value="RMI36038.1"/>
    <property type="molecule type" value="Genomic_DNA"/>
</dbReference>
<organism evidence="1 2">
    <name type="scientific">Actinomadura harenae</name>
    <dbReference type="NCBI Taxonomy" id="2483351"/>
    <lineage>
        <taxon>Bacteria</taxon>
        <taxon>Bacillati</taxon>
        <taxon>Actinomycetota</taxon>
        <taxon>Actinomycetes</taxon>
        <taxon>Streptosporangiales</taxon>
        <taxon>Thermomonosporaceae</taxon>
        <taxon>Actinomadura</taxon>
    </lineage>
</organism>
<evidence type="ECO:0000313" key="1">
    <source>
        <dbReference type="EMBL" id="RMI36038.1"/>
    </source>
</evidence>
<accession>A0A3M2LMP9</accession>
<protein>
    <submittedName>
        <fullName evidence="1">Uncharacterized protein</fullName>
    </submittedName>
</protein>
<sequence length="270" mass="30056">MHFTCPVLMAAGTYAEGPRGFVLAPGDVLGVRIVPERCGESCLGMAPGDEPNLVCVACGSGVGERTDDCERWQTAVLLPGAVRRRDEPTTDEPWQNPDEWFGRFPVDDQGRADWLWFGRLSLGADEVLARSRGVPLYFSPDTEPLREFLLGVLSATPDAARLRPLPLDGRRPWGGPMAICDLDGPERPFVEPAYARDPGVLLLRVVPDDDPDLPVPLVPVHEHVWRYLAWEQNAPVRPGRWEFADPARLSGGMAFSEGAWARARRRWRRQ</sequence>
<evidence type="ECO:0000313" key="2">
    <source>
        <dbReference type="Proteomes" id="UP000282674"/>
    </source>
</evidence>
<reference evidence="1 2" key="1">
    <citation type="submission" date="2018-10" db="EMBL/GenBank/DDBJ databases">
        <title>Isolation from soil.</title>
        <authorList>
            <person name="Hu J."/>
        </authorList>
    </citation>
    <scope>NUCLEOTIDE SEQUENCE [LARGE SCALE GENOMIC DNA]</scope>
    <source>
        <strain evidence="1 2">NEAU-Ht49</strain>
    </source>
</reference>
<dbReference type="Proteomes" id="UP000282674">
    <property type="component" value="Unassembled WGS sequence"/>
</dbReference>
<dbReference type="AlphaFoldDB" id="A0A3M2LMP9"/>